<dbReference type="EMBL" id="KQ765447">
    <property type="protein sequence ID" value="OAD53933.1"/>
    <property type="molecule type" value="Genomic_DNA"/>
</dbReference>
<evidence type="ECO:0000313" key="2">
    <source>
        <dbReference type="EMBL" id="OAD53933.1"/>
    </source>
</evidence>
<evidence type="ECO:0000256" key="1">
    <source>
        <dbReference type="SAM" id="MobiDB-lite"/>
    </source>
</evidence>
<dbReference type="AlphaFoldDB" id="A0A310SAD9"/>
<feature type="compositionally biased region" description="Acidic residues" evidence="1">
    <location>
        <begin position="9"/>
        <end position="20"/>
    </location>
</feature>
<keyword evidence="3" id="KW-1185">Reference proteome</keyword>
<reference evidence="2 3" key="1">
    <citation type="submission" date="2015-07" db="EMBL/GenBank/DDBJ databases">
        <title>The genome of Eufriesea mexicana.</title>
        <authorList>
            <person name="Pan H."/>
            <person name="Kapheim K."/>
        </authorList>
    </citation>
    <scope>NUCLEOTIDE SEQUENCE [LARGE SCALE GENOMIC DNA]</scope>
    <source>
        <strain evidence="2">0111107269</strain>
        <tissue evidence="2">Whole body</tissue>
    </source>
</reference>
<organism evidence="2 3">
    <name type="scientific">Eufriesea mexicana</name>
    <dbReference type="NCBI Taxonomy" id="516756"/>
    <lineage>
        <taxon>Eukaryota</taxon>
        <taxon>Metazoa</taxon>
        <taxon>Ecdysozoa</taxon>
        <taxon>Arthropoda</taxon>
        <taxon>Hexapoda</taxon>
        <taxon>Insecta</taxon>
        <taxon>Pterygota</taxon>
        <taxon>Neoptera</taxon>
        <taxon>Endopterygota</taxon>
        <taxon>Hymenoptera</taxon>
        <taxon>Apocrita</taxon>
        <taxon>Aculeata</taxon>
        <taxon>Apoidea</taxon>
        <taxon>Anthophila</taxon>
        <taxon>Apidae</taxon>
        <taxon>Eufriesea</taxon>
    </lineage>
</organism>
<protein>
    <submittedName>
        <fullName evidence="2">Uncharacterized protein</fullName>
    </submittedName>
</protein>
<evidence type="ECO:0000313" key="3">
    <source>
        <dbReference type="Proteomes" id="UP000250275"/>
    </source>
</evidence>
<feature type="region of interest" description="Disordered" evidence="1">
    <location>
        <begin position="1"/>
        <end position="36"/>
    </location>
</feature>
<accession>A0A310SAD9</accession>
<name>A0A310SAD9_9HYME</name>
<sequence>MVGERLDAPQEDEEVEEEQLLEARPTKEGNGGNLDSLYAAGARGTRLKKQYVKSKLHTVGVRSVKRSVRFLFHSLTKCTHDCGYIRCRLLVPRVSEYRLTSSSSNTTRSLRVNDTTLTDEPTSDWLAMQSITEYSDNSTRRVPPLGFPPSVRSAVSVGPRPTCTLARRHGTQCRSYATDCKKENSGTSHFDWIGSSSVKEEGRWFPLLVNLTGVLRNRHTELTYNELEAPLRQAINETTPYDWKGFRKHVETLEHKYWTKDGIIEDATEDLELEIQSSESDKKSDDNS</sequence>
<gene>
    <name evidence="2" type="ORF">WN48_08609</name>
</gene>
<dbReference type="Proteomes" id="UP000250275">
    <property type="component" value="Unassembled WGS sequence"/>
</dbReference>
<proteinExistence type="predicted"/>